<feature type="non-terminal residue" evidence="4">
    <location>
        <position position="487"/>
    </location>
</feature>
<evidence type="ECO:0000256" key="1">
    <source>
        <dbReference type="ARBA" id="ARBA00008954"/>
    </source>
</evidence>
<comment type="caution">
    <text evidence="4">The sequence shown here is derived from an EMBL/GenBank/DDBJ whole genome shotgun (WGS) entry which is preliminary data.</text>
</comment>
<dbReference type="Pfam" id="PF00202">
    <property type="entry name" value="Aminotran_3"/>
    <property type="match status" value="1"/>
</dbReference>
<dbReference type="EMBL" id="CAJVRL010000130">
    <property type="protein sequence ID" value="CAG8962379.1"/>
    <property type="molecule type" value="Genomic_DNA"/>
</dbReference>
<evidence type="ECO:0000313" key="4">
    <source>
        <dbReference type="EMBL" id="CAG8962379.1"/>
    </source>
</evidence>
<dbReference type="GO" id="GO:0030170">
    <property type="term" value="F:pyridoxal phosphate binding"/>
    <property type="evidence" value="ECO:0007669"/>
    <property type="project" value="InterPro"/>
</dbReference>
<feature type="non-terminal residue" evidence="4">
    <location>
        <position position="1"/>
    </location>
</feature>
<dbReference type="SUPFAM" id="SSF53383">
    <property type="entry name" value="PLP-dependent transferases"/>
    <property type="match status" value="1"/>
</dbReference>
<protein>
    <recommendedName>
        <fullName evidence="6">Aminotransferase</fullName>
    </recommendedName>
</protein>
<organism evidence="4 5">
    <name type="scientific">Hymenoscyphus fraxineus</name>
    <dbReference type="NCBI Taxonomy" id="746836"/>
    <lineage>
        <taxon>Eukaryota</taxon>
        <taxon>Fungi</taxon>
        <taxon>Dikarya</taxon>
        <taxon>Ascomycota</taxon>
        <taxon>Pezizomycotina</taxon>
        <taxon>Leotiomycetes</taxon>
        <taxon>Helotiales</taxon>
        <taxon>Helotiaceae</taxon>
        <taxon>Hymenoscyphus</taxon>
    </lineage>
</organism>
<evidence type="ECO:0000313" key="5">
    <source>
        <dbReference type="Proteomes" id="UP000696280"/>
    </source>
</evidence>
<evidence type="ECO:0000256" key="2">
    <source>
        <dbReference type="ARBA" id="ARBA00022898"/>
    </source>
</evidence>
<sequence length="487" mass="52850">SKVRAASPRSILTISNLRENTSLIIYNQSTTLTRVIDKNYPIISRASGNYLFLEDGRVIFDASGGASVSCFGYAHPELNLALITQIITGVNYTCGDSYVNASTLALNEALVASTNGLMVKVYLSGSGSESNEIGLKLAVQYFFNKGEVKRVNIISRDTSYHGNSAGALTVSGHIARKEPFKPILGTYSHTISSCNPYRQRLDGETDAQFVARKTAELEAKFQELGPDTVIAFIMETVSGSSLGCVVPVPGYLEGMRAVCHKHGALFILDEVMCGMGRCGISPDIQTVAKGLGGGHVPIGATLINDKVLQGLSISNKLHQGQTFHSQGTSAAVGLVVVNKLLKEAEILLDIRDNGNIILAELKKRLINHPNVGDIRGTGQFIAVEFVKDKQLKSPFPSNLNVSPKLRNFIHDEYKMHTYGGVGCADGINGDHIMISPAYNITKSDALYIAHTISNAITDFFPLKSENTEIQNKNFEYMQKFNMGCFKD</sequence>
<dbReference type="Gene3D" id="3.90.1150.10">
    <property type="entry name" value="Aspartate Aminotransferase, domain 1"/>
    <property type="match status" value="1"/>
</dbReference>
<evidence type="ECO:0008006" key="6">
    <source>
        <dbReference type="Google" id="ProtNLM"/>
    </source>
</evidence>
<evidence type="ECO:0000256" key="3">
    <source>
        <dbReference type="RuleBase" id="RU003560"/>
    </source>
</evidence>
<dbReference type="PANTHER" id="PTHR43094:SF1">
    <property type="entry name" value="AMINOTRANSFERASE CLASS-III"/>
    <property type="match status" value="1"/>
</dbReference>
<dbReference type="AlphaFoldDB" id="A0A9N9LB38"/>
<keyword evidence="5" id="KW-1185">Reference proteome</keyword>
<dbReference type="InterPro" id="IPR015424">
    <property type="entry name" value="PyrdxlP-dep_Trfase"/>
</dbReference>
<dbReference type="Proteomes" id="UP000696280">
    <property type="component" value="Unassembled WGS sequence"/>
</dbReference>
<dbReference type="GO" id="GO:0005829">
    <property type="term" value="C:cytosol"/>
    <property type="evidence" value="ECO:0007669"/>
    <property type="project" value="TreeGrafter"/>
</dbReference>
<dbReference type="PANTHER" id="PTHR43094">
    <property type="entry name" value="AMINOTRANSFERASE"/>
    <property type="match status" value="1"/>
</dbReference>
<dbReference type="InterPro" id="IPR015422">
    <property type="entry name" value="PyrdxlP-dep_Trfase_small"/>
</dbReference>
<comment type="similarity">
    <text evidence="1 3">Belongs to the class-III pyridoxal-phosphate-dependent aminotransferase family.</text>
</comment>
<dbReference type="OrthoDB" id="10261433at2759"/>
<name>A0A9N9LB38_9HELO</name>
<gene>
    <name evidence="4" type="ORF">HYFRA_00013580</name>
</gene>
<dbReference type="Gene3D" id="3.40.640.10">
    <property type="entry name" value="Type I PLP-dependent aspartate aminotransferase-like (Major domain)"/>
    <property type="match status" value="1"/>
</dbReference>
<keyword evidence="2 3" id="KW-0663">Pyridoxal phosphate</keyword>
<accession>A0A9N9LB38</accession>
<dbReference type="InterPro" id="IPR005814">
    <property type="entry name" value="Aminotrans_3"/>
</dbReference>
<reference evidence="4" key="1">
    <citation type="submission" date="2021-07" db="EMBL/GenBank/DDBJ databases">
        <authorList>
            <person name="Durling M."/>
        </authorList>
    </citation>
    <scope>NUCLEOTIDE SEQUENCE</scope>
</reference>
<dbReference type="GO" id="GO:0008483">
    <property type="term" value="F:transaminase activity"/>
    <property type="evidence" value="ECO:0007669"/>
    <property type="project" value="InterPro"/>
</dbReference>
<dbReference type="CDD" id="cd00610">
    <property type="entry name" value="OAT_like"/>
    <property type="match status" value="1"/>
</dbReference>
<dbReference type="InterPro" id="IPR015421">
    <property type="entry name" value="PyrdxlP-dep_Trfase_major"/>
</dbReference>
<proteinExistence type="inferred from homology"/>